<feature type="domain" description="Ubiquitin-like" evidence="11">
    <location>
        <begin position="7"/>
        <end position="72"/>
    </location>
</feature>
<dbReference type="InterPro" id="IPR000626">
    <property type="entry name" value="Ubiquitin-like_dom"/>
</dbReference>
<dbReference type="CDD" id="cd01814">
    <property type="entry name" value="Ubl_MUBs_plant"/>
    <property type="match status" value="1"/>
</dbReference>
<reference evidence="12" key="1">
    <citation type="submission" date="2022-06" db="EMBL/GenBank/DDBJ databases">
        <title>Uncovering the hologenomic basis of an extraordinary plant invasion.</title>
        <authorList>
            <person name="Bieker V.C."/>
            <person name="Martin M.D."/>
            <person name="Gilbert T."/>
            <person name="Hodgins K."/>
            <person name="Battlay P."/>
            <person name="Petersen B."/>
            <person name="Wilson J."/>
        </authorList>
    </citation>
    <scope>NUCLEOTIDE SEQUENCE</scope>
    <source>
        <strain evidence="12">AA19_3_7</strain>
        <tissue evidence="12">Leaf</tissue>
    </source>
</reference>
<evidence type="ECO:0000256" key="4">
    <source>
        <dbReference type="ARBA" id="ARBA00022481"/>
    </source>
</evidence>
<evidence type="ECO:0000256" key="8">
    <source>
        <dbReference type="ARBA" id="ARBA00023289"/>
    </source>
</evidence>
<comment type="subcellular location">
    <subcellularLocation>
        <location evidence="2">Cell membrane</location>
        <topology evidence="2">Lipid-anchor</topology>
    </subcellularLocation>
</comment>
<evidence type="ECO:0000256" key="1">
    <source>
        <dbReference type="ARBA" id="ARBA00002929"/>
    </source>
</evidence>
<dbReference type="SUPFAM" id="SSF54236">
    <property type="entry name" value="Ubiquitin-like"/>
    <property type="match status" value="1"/>
</dbReference>
<dbReference type="Gene3D" id="3.10.20.90">
    <property type="entry name" value="Phosphatidylinositol 3-kinase Catalytic Subunit, Chain A, domain 1"/>
    <property type="match status" value="1"/>
</dbReference>
<dbReference type="PANTHER" id="PTHR13169:SF0">
    <property type="entry name" value="UBIQUITIN-LIKE PROTEIN 3"/>
    <property type="match status" value="1"/>
</dbReference>
<comment type="caution">
    <text evidence="12">The sequence shown here is derived from an EMBL/GenBank/DDBJ whole genome shotgun (WGS) entry which is preliminary data.</text>
</comment>
<evidence type="ECO:0000256" key="6">
    <source>
        <dbReference type="ARBA" id="ARBA00023139"/>
    </source>
</evidence>
<keyword evidence="3 9" id="KW-1003">Cell membrane</keyword>
<evidence type="ECO:0000256" key="7">
    <source>
        <dbReference type="ARBA" id="ARBA00023288"/>
    </source>
</evidence>
<dbReference type="InterPro" id="IPR040015">
    <property type="entry name" value="UBL3-like"/>
</dbReference>
<dbReference type="GO" id="GO:0005886">
    <property type="term" value="C:plasma membrane"/>
    <property type="evidence" value="ECO:0007669"/>
    <property type="project" value="UniProtKB-SubCell"/>
</dbReference>
<evidence type="ECO:0000256" key="3">
    <source>
        <dbReference type="ARBA" id="ARBA00022475"/>
    </source>
</evidence>
<name>A0AAD5G9T9_AMBAR</name>
<feature type="compositionally biased region" description="Basic and acidic residues" evidence="10">
    <location>
        <begin position="100"/>
        <end position="111"/>
    </location>
</feature>
<dbReference type="EMBL" id="JAMZMK010009888">
    <property type="protein sequence ID" value="KAI7733887.1"/>
    <property type="molecule type" value="Genomic_DNA"/>
</dbReference>
<evidence type="ECO:0000256" key="5">
    <source>
        <dbReference type="ARBA" id="ARBA00023136"/>
    </source>
</evidence>
<sequence length="119" mass="12847">MATEELIEVKFRLADGTDIGPSKYSSVTTVGSLKEKIISQWPKEKENGPKSINDMKLINAGKILENNKTLAESRSPVSEIPGGAITMLVVLRPPMADKNSAEKMLDGEPKKSGCSCTIL</sequence>
<evidence type="ECO:0000313" key="13">
    <source>
        <dbReference type="Proteomes" id="UP001206925"/>
    </source>
</evidence>
<dbReference type="AlphaFoldDB" id="A0AAD5G9T9"/>
<keyword evidence="5 9" id="KW-0472">Membrane</keyword>
<evidence type="ECO:0000259" key="11">
    <source>
        <dbReference type="PROSITE" id="PS50053"/>
    </source>
</evidence>
<evidence type="ECO:0000256" key="9">
    <source>
        <dbReference type="PIRNR" id="PIRNR032572"/>
    </source>
</evidence>
<dbReference type="InterPro" id="IPR017000">
    <property type="entry name" value="MUB"/>
</dbReference>
<proteinExistence type="predicted"/>
<comment type="function">
    <text evidence="1 9">May serve as docking site to facilitate the association of other proteins to the plasma membrane.</text>
</comment>
<dbReference type="Pfam" id="PF13881">
    <property type="entry name" value="Rad60-SLD_2"/>
    <property type="match status" value="1"/>
</dbReference>
<feature type="region of interest" description="Disordered" evidence="10">
    <location>
        <begin position="100"/>
        <end position="119"/>
    </location>
</feature>
<protein>
    <recommendedName>
        <fullName evidence="9">Membrane-anchored ubiquitin-fold protein</fullName>
    </recommendedName>
</protein>
<organism evidence="12 13">
    <name type="scientific">Ambrosia artemisiifolia</name>
    <name type="common">Common ragweed</name>
    <dbReference type="NCBI Taxonomy" id="4212"/>
    <lineage>
        <taxon>Eukaryota</taxon>
        <taxon>Viridiplantae</taxon>
        <taxon>Streptophyta</taxon>
        <taxon>Embryophyta</taxon>
        <taxon>Tracheophyta</taxon>
        <taxon>Spermatophyta</taxon>
        <taxon>Magnoliopsida</taxon>
        <taxon>eudicotyledons</taxon>
        <taxon>Gunneridae</taxon>
        <taxon>Pentapetalae</taxon>
        <taxon>asterids</taxon>
        <taxon>campanulids</taxon>
        <taxon>Asterales</taxon>
        <taxon>Asteraceae</taxon>
        <taxon>Asteroideae</taxon>
        <taxon>Heliantheae alliance</taxon>
        <taxon>Heliantheae</taxon>
        <taxon>Ambrosia</taxon>
    </lineage>
</organism>
<dbReference type="PIRSF" id="PIRSF032572">
    <property type="entry name" value="MUB"/>
    <property type="match status" value="1"/>
</dbReference>
<accession>A0AAD5G9T9</accession>
<keyword evidence="13" id="KW-1185">Reference proteome</keyword>
<keyword evidence="8" id="KW-0636">Prenylation</keyword>
<dbReference type="PROSITE" id="PS50053">
    <property type="entry name" value="UBIQUITIN_2"/>
    <property type="match status" value="1"/>
</dbReference>
<keyword evidence="7" id="KW-0449">Lipoprotein</keyword>
<keyword evidence="6" id="KW-0564">Palmitate</keyword>
<dbReference type="InterPro" id="IPR039540">
    <property type="entry name" value="UBL3-like_ubiquitin_dom"/>
</dbReference>
<evidence type="ECO:0000313" key="12">
    <source>
        <dbReference type="EMBL" id="KAI7733887.1"/>
    </source>
</evidence>
<gene>
    <name evidence="12" type="ORF">M8C21_031914</name>
</gene>
<dbReference type="Proteomes" id="UP001206925">
    <property type="component" value="Unassembled WGS sequence"/>
</dbReference>
<evidence type="ECO:0000256" key="2">
    <source>
        <dbReference type="ARBA" id="ARBA00004193"/>
    </source>
</evidence>
<dbReference type="PANTHER" id="PTHR13169">
    <property type="entry name" value="UBIQUITIN-LIKE PROTEIN 3 HCG-1 PROTEIN"/>
    <property type="match status" value="1"/>
</dbReference>
<evidence type="ECO:0000256" key="10">
    <source>
        <dbReference type="SAM" id="MobiDB-lite"/>
    </source>
</evidence>
<dbReference type="InterPro" id="IPR029071">
    <property type="entry name" value="Ubiquitin-like_domsf"/>
</dbReference>
<keyword evidence="4" id="KW-0488">Methylation</keyword>